<dbReference type="GO" id="GO:0000136">
    <property type="term" value="C:mannan polymerase complex"/>
    <property type="evidence" value="ECO:0007669"/>
    <property type="project" value="TreeGrafter"/>
</dbReference>
<keyword evidence="2" id="KW-1133">Transmembrane helix</keyword>
<dbReference type="GO" id="GO:0006487">
    <property type="term" value="P:protein N-linked glycosylation"/>
    <property type="evidence" value="ECO:0007669"/>
    <property type="project" value="TreeGrafter"/>
</dbReference>
<dbReference type="Gene3D" id="3.90.550.20">
    <property type="match status" value="1"/>
</dbReference>
<protein>
    <recommendedName>
        <fullName evidence="5">Alpha 1,4-glycosyltransferase domain-containing protein</fullName>
    </recommendedName>
</protein>
<name>A0A8J2SLD0_9STRA</name>
<feature type="transmembrane region" description="Helical" evidence="2">
    <location>
        <begin position="31"/>
        <end position="48"/>
    </location>
</feature>
<evidence type="ECO:0000313" key="4">
    <source>
        <dbReference type="Proteomes" id="UP000789595"/>
    </source>
</evidence>
<accession>A0A8J2SLD0</accession>
<feature type="region of interest" description="Disordered" evidence="1">
    <location>
        <begin position="1"/>
        <end position="26"/>
    </location>
</feature>
<dbReference type="PANTHER" id="PTHR31834">
    <property type="entry name" value="INITIATION-SPECIFIC ALPHA-1,6-MANNOSYLTRANSFERASE"/>
    <property type="match status" value="1"/>
</dbReference>
<dbReference type="Pfam" id="PF04488">
    <property type="entry name" value="Gly_transf_sug"/>
    <property type="match status" value="1"/>
</dbReference>
<evidence type="ECO:0008006" key="5">
    <source>
        <dbReference type="Google" id="ProtNLM"/>
    </source>
</evidence>
<evidence type="ECO:0000256" key="2">
    <source>
        <dbReference type="SAM" id="Phobius"/>
    </source>
</evidence>
<proteinExistence type="predicted"/>
<dbReference type="InterPro" id="IPR007577">
    <property type="entry name" value="GlycoTrfase_DXD_sugar-bd_CS"/>
</dbReference>
<keyword evidence="4" id="KW-1185">Reference proteome</keyword>
<evidence type="ECO:0000313" key="3">
    <source>
        <dbReference type="EMBL" id="CAH0373041.1"/>
    </source>
</evidence>
<keyword evidence="2" id="KW-0812">Transmembrane</keyword>
<sequence length="350" mass="39500">MEGSLPRPARSRPLEQPTAPPARRRDDARRLPLVLSLLAALAITFVLTENRRIERSHFEERTRRGTDDLRERRIPPVIWQTWRSRPDPATPLGRQVRLLKARNPSHQYHFVDDQAQAAFMRTNFTGEVAEAYFSIDPENGAARADLWRYCVLWKFGGWYVDLDVGCRTPLQDLHSAKDELAFAYERSALPKAVPRSLGCVAPHAFDANVSRLLMSKSFFRRRCIAQNILGAAPGSLPLKAAIDRVVSSLREMKSAREASCLQEYTPSKRDLAKNHSWTWLRTIWLTGPFALTVALRDYVARHPSSSLMMGTFDAHGTGCLSSKRVNAAMASERPKYGSLGRDRPFVVSSS</sequence>
<dbReference type="InterPro" id="IPR039367">
    <property type="entry name" value="Och1-like"/>
</dbReference>
<gene>
    <name evidence="3" type="ORF">PECAL_4P02100</name>
</gene>
<dbReference type="InterPro" id="IPR029044">
    <property type="entry name" value="Nucleotide-diphossugar_trans"/>
</dbReference>
<comment type="caution">
    <text evidence="3">The sequence shown here is derived from an EMBL/GenBank/DDBJ whole genome shotgun (WGS) entry which is preliminary data.</text>
</comment>
<dbReference type="PANTHER" id="PTHR31834:SF1">
    <property type="entry name" value="INITIATION-SPECIFIC ALPHA-1,6-MANNOSYLTRANSFERASE"/>
    <property type="match status" value="1"/>
</dbReference>
<reference evidence="3" key="1">
    <citation type="submission" date="2021-11" db="EMBL/GenBank/DDBJ databases">
        <authorList>
            <consortium name="Genoscope - CEA"/>
            <person name="William W."/>
        </authorList>
    </citation>
    <scope>NUCLEOTIDE SEQUENCE</scope>
</reference>
<dbReference type="Proteomes" id="UP000789595">
    <property type="component" value="Unassembled WGS sequence"/>
</dbReference>
<organism evidence="3 4">
    <name type="scientific">Pelagomonas calceolata</name>
    <dbReference type="NCBI Taxonomy" id="35677"/>
    <lineage>
        <taxon>Eukaryota</taxon>
        <taxon>Sar</taxon>
        <taxon>Stramenopiles</taxon>
        <taxon>Ochrophyta</taxon>
        <taxon>Pelagophyceae</taxon>
        <taxon>Pelagomonadales</taxon>
        <taxon>Pelagomonadaceae</taxon>
        <taxon>Pelagomonas</taxon>
    </lineage>
</organism>
<keyword evidence="2" id="KW-0472">Membrane</keyword>
<dbReference type="AlphaFoldDB" id="A0A8J2SLD0"/>
<dbReference type="GO" id="GO:0000009">
    <property type="term" value="F:alpha-1,6-mannosyltransferase activity"/>
    <property type="evidence" value="ECO:0007669"/>
    <property type="project" value="InterPro"/>
</dbReference>
<evidence type="ECO:0000256" key="1">
    <source>
        <dbReference type="SAM" id="MobiDB-lite"/>
    </source>
</evidence>
<dbReference type="SUPFAM" id="SSF53448">
    <property type="entry name" value="Nucleotide-diphospho-sugar transferases"/>
    <property type="match status" value="1"/>
</dbReference>
<dbReference type="OrthoDB" id="3647at2759"/>
<dbReference type="EMBL" id="CAKKNE010000004">
    <property type="protein sequence ID" value="CAH0373041.1"/>
    <property type="molecule type" value="Genomic_DNA"/>
</dbReference>